<dbReference type="EMBL" id="MU853781">
    <property type="protein sequence ID" value="KAK3941679.1"/>
    <property type="molecule type" value="Genomic_DNA"/>
</dbReference>
<organism evidence="1 2">
    <name type="scientific">Diplogelasinospora grovesii</name>
    <dbReference type="NCBI Taxonomy" id="303347"/>
    <lineage>
        <taxon>Eukaryota</taxon>
        <taxon>Fungi</taxon>
        <taxon>Dikarya</taxon>
        <taxon>Ascomycota</taxon>
        <taxon>Pezizomycotina</taxon>
        <taxon>Sordariomycetes</taxon>
        <taxon>Sordariomycetidae</taxon>
        <taxon>Sordariales</taxon>
        <taxon>Diplogelasinosporaceae</taxon>
        <taxon>Diplogelasinospora</taxon>
    </lineage>
</organism>
<protein>
    <submittedName>
        <fullName evidence="1">Uncharacterized protein</fullName>
    </submittedName>
</protein>
<evidence type="ECO:0000313" key="1">
    <source>
        <dbReference type="EMBL" id="KAK3941679.1"/>
    </source>
</evidence>
<accession>A0AAN6N9I1</accession>
<reference evidence="2" key="1">
    <citation type="journal article" date="2023" name="Mol. Phylogenet. Evol.">
        <title>Genome-scale phylogeny and comparative genomics of the fungal order Sordariales.</title>
        <authorList>
            <person name="Hensen N."/>
            <person name="Bonometti L."/>
            <person name="Westerberg I."/>
            <person name="Brannstrom I.O."/>
            <person name="Guillou S."/>
            <person name="Cros-Aarteil S."/>
            <person name="Calhoun S."/>
            <person name="Haridas S."/>
            <person name="Kuo A."/>
            <person name="Mondo S."/>
            <person name="Pangilinan J."/>
            <person name="Riley R."/>
            <person name="LaButti K."/>
            <person name="Andreopoulos B."/>
            <person name="Lipzen A."/>
            <person name="Chen C."/>
            <person name="Yan M."/>
            <person name="Daum C."/>
            <person name="Ng V."/>
            <person name="Clum A."/>
            <person name="Steindorff A."/>
            <person name="Ohm R.A."/>
            <person name="Martin F."/>
            <person name="Silar P."/>
            <person name="Natvig D.O."/>
            <person name="Lalanne C."/>
            <person name="Gautier V."/>
            <person name="Ament-Velasquez S.L."/>
            <person name="Kruys A."/>
            <person name="Hutchinson M.I."/>
            <person name="Powell A.J."/>
            <person name="Barry K."/>
            <person name="Miller A.N."/>
            <person name="Grigoriev I.V."/>
            <person name="Debuchy R."/>
            <person name="Gladieux P."/>
            <person name="Hiltunen Thoren M."/>
            <person name="Johannesson H."/>
        </authorList>
    </citation>
    <scope>NUCLEOTIDE SEQUENCE [LARGE SCALE GENOMIC DNA]</scope>
    <source>
        <strain evidence="2">CBS 340.73</strain>
    </source>
</reference>
<sequence>MFRCFAVRLFLSPTSHASLGFHHTAKSTMAHDLIFHSEDCPFKLTVSRRLPAQDNVHGYPFLVIFSGTVGLVGWKIASQSSSHKDTENADDTGHAQQTVFMPKWLSEPKFFFLSC</sequence>
<comment type="caution">
    <text evidence="1">The sequence shown here is derived from an EMBL/GenBank/DDBJ whole genome shotgun (WGS) entry which is preliminary data.</text>
</comment>
<name>A0AAN6N9I1_9PEZI</name>
<gene>
    <name evidence="1" type="ORF">QBC46DRAFT_382275</name>
</gene>
<dbReference type="AlphaFoldDB" id="A0AAN6N9I1"/>
<evidence type="ECO:0000313" key="2">
    <source>
        <dbReference type="Proteomes" id="UP001303473"/>
    </source>
</evidence>
<dbReference type="Proteomes" id="UP001303473">
    <property type="component" value="Unassembled WGS sequence"/>
</dbReference>
<keyword evidence="2" id="KW-1185">Reference proteome</keyword>
<proteinExistence type="predicted"/>